<dbReference type="EMBL" id="LT960611">
    <property type="protein sequence ID" value="SON48652.1"/>
    <property type="molecule type" value="Genomic_DNA"/>
</dbReference>
<dbReference type="AlphaFoldDB" id="A0A2N8Z9T7"/>
<protein>
    <submittedName>
        <fullName evidence="1">Uncharacterized protein</fullName>
    </submittedName>
</protein>
<evidence type="ECO:0000313" key="1">
    <source>
        <dbReference type="EMBL" id="SON48652.1"/>
    </source>
</evidence>
<organism evidence="1 2">
    <name type="scientific">Vibrio tapetis subsp. tapetis</name>
    <dbReference type="NCBI Taxonomy" id="1671868"/>
    <lineage>
        <taxon>Bacteria</taxon>
        <taxon>Pseudomonadati</taxon>
        <taxon>Pseudomonadota</taxon>
        <taxon>Gammaproteobacteria</taxon>
        <taxon>Vibrionales</taxon>
        <taxon>Vibrionaceae</taxon>
        <taxon>Vibrio</taxon>
    </lineage>
</organism>
<gene>
    <name evidence="1" type="ORF">VTAP4600_A0673</name>
</gene>
<accession>A0A2N8Z9T7</accession>
<sequence length="38" mass="4369">MQCPIACVNSKLCTNTVNLVTYIYNYLNIMNYQAINSH</sequence>
<dbReference type="KEGG" id="vta:A0673"/>
<proteinExistence type="predicted"/>
<dbReference type="Proteomes" id="UP000235828">
    <property type="component" value="Chromosome A"/>
</dbReference>
<keyword evidence="2" id="KW-1185">Reference proteome</keyword>
<reference evidence="1 2" key="1">
    <citation type="submission" date="2017-10" db="EMBL/GenBank/DDBJ databases">
        <authorList>
            <person name="Banno H."/>
            <person name="Chua N.-H."/>
        </authorList>
    </citation>
    <scope>NUCLEOTIDE SEQUENCE [LARGE SCALE GENOMIC DNA]</scope>
    <source>
        <strain evidence="1">Vibrio tapetis CECT4600</strain>
    </source>
</reference>
<name>A0A2N8Z9T7_9VIBR</name>
<evidence type="ECO:0000313" key="2">
    <source>
        <dbReference type="Proteomes" id="UP000235828"/>
    </source>
</evidence>